<evidence type="ECO:0000313" key="1">
    <source>
        <dbReference type="EMBL" id="MFC6590714.1"/>
    </source>
</evidence>
<name>A0ABW1Y9A6_9DEIO</name>
<accession>A0ABW1Y9A6</accession>
<dbReference type="RefSeq" id="WP_380081731.1">
    <property type="nucleotide sequence ID" value="NZ_JBHSWD010000001.1"/>
</dbReference>
<gene>
    <name evidence="1" type="ORF">ACFP81_00780</name>
</gene>
<evidence type="ECO:0000313" key="2">
    <source>
        <dbReference type="Proteomes" id="UP001596297"/>
    </source>
</evidence>
<sequence length="94" mass="10920">MDLKEIASWLNIDTDVAEGIVLLFDSVDDVDELEKDLDSRVHYLPSVYGFWMRDGLVNIDHDFMGRPYGLLDILVDKSDLISHLKDYVTHHRED</sequence>
<dbReference type="EMBL" id="JBHSWD010000001">
    <property type="protein sequence ID" value="MFC6590714.1"/>
    <property type="molecule type" value="Genomic_DNA"/>
</dbReference>
<protein>
    <submittedName>
        <fullName evidence="1">Uncharacterized protein</fullName>
    </submittedName>
</protein>
<organism evidence="1 2">
    <name type="scientific">Deinococcus lacus</name>
    <dbReference type="NCBI Taxonomy" id="392561"/>
    <lineage>
        <taxon>Bacteria</taxon>
        <taxon>Thermotogati</taxon>
        <taxon>Deinococcota</taxon>
        <taxon>Deinococci</taxon>
        <taxon>Deinococcales</taxon>
        <taxon>Deinococcaceae</taxon>
        <taxon>Deinococcus</taxon>
    </lineage>
</organism>
<keyword evidence="2" id="KW-1185">Reference proteome</keyword>
<proteinExistence type="predicted"/>
<dbReference type="Proteomes" id="UP001596297">
    <property type="component" value="Unassembled WGS sequence"/>
</dbReference>
<comment type="caution">
    <text evidence="1">The sequence shown here is derived from an EMBL/GenBank/DDBJ whole genome shotgun (WGS) entry which is preliminary data.</text>
</comment>
<reference evidence="2" key="1">
    <citation type="journal article" date="2019" name="Int. J. Syst. Evol. Microbiol.">
        <title>The Global Catalogue of Microorganisms (GCM) 10K type strain sequencing project: providing services to taxonomists for standard genome sequencing and annotation.</title>
        <authorList>
            <consortium name="The Broad Institute Genomics Platform"/>
            <consortium name="The Broad Institute Genome Sequencing Center for Infectious Disease"/>
            <person name="Wu L."/>
            <person name="Ma J."/>
        </authorList>
    </citation>
    <scope>NUCLEOTIDE SEQUENCE [LARGE SCALE GENOMIC DNA]</scope>
    <source>
        <strain evidence="2">CGMCC 1.15772</strain>
    </source>
</reference>